<reference evidence="1 2" key="1">
    <citation type="journal article" date="2023" name="Nucleic Acids Res.">
        <title>The hologenome of Daphnia magna reveals possible DNA methylation and microbiome-mediated evolution of the host genome.</title>
        <authorList>
            <person name="Chaturvedi A."/>
            <person name="Li X."/>
            <person name="Dhandapani V."/>
            <person name="Marshall H."/>
            <person name="Kissane S."/>
            <person name="Cuenca-Cambronero M."/>
            <person name="Asole G."/>
            <person name="Calvet F."/>
            <person name="Ruiz-Romero M."/>
            <person name="Marangio P."/>
            <person name="Guigo R."/>
            <person name="Rago D."/>
            <person name="Mirbahai L."/>
            <person name="Eastwood N."/>
            <person name="Colbourne J.K."/>
            <person name="Zhou J."/>
            <person name="Mallon E."/>
            <person name="Orsini L."/>
        </authorList>
    </citation>
    <scope>NUCLEOTIDE SEQUENCE [LARGE SCALE GENOMIC DNA]</scope>
    <source>
        <strain evidence="1">LRV0_1</strain>
    </source>
</reference>
<accession>A0ABQ9ZEH0</accession>
<dbReference type="EMBL" id="JAOYFB010000003">
    <property type="protein sequence ID" value="KAK4011323.1"/>
    <property type="molecule type" value="Genomic_DNA"/>
</dbReference>
<gene>
    <name evidence="1" type="ORF">OUZ56_020439</name>
</gene>
<protein>
    <submittedName>
        <fullName evidence="1">Uncharacterized protein</fullName>
    </submittedName>
</protein>
<evidence type="ECO:0000313" key="2">
    <source>
        <dbReference type="Proteomes" id="UP001234178"/>
    </source>
</evidence>
<keyword evidence="2" id="KW-1185">Reference proteome</keyword>
<name>A0ABQ9ZEH0_9CRUS</name>
<evidence type="ECO:0000313" key="1">
    <source>
        <dbReference type="EMBL" id="KAK4011323.1"/>
    </source>
</evidence>
<sequence>MVVLCCNKRNSLFQFWGCCPKQSRLVAHHMATWSGLVGQGSRRYTVKFQGYSSRLFKDTFPTKISYAVLFWTSLIRASDRPLKSAVIMDLVLYLSLHFARLSTPIQ</sequence>
<comment type="caution">
    <text evidence="1">The sequence shown here is derived from an EMBL/GenBank/DDBJ whole genome shotgun (WGS) entry which is preliminary data.</text>
</comment>
<proteinExistence type="predicted"/>
<dbReference type="Proteomes" id="UP001234178">
    <property type="component" value="Unassembled WGS sequence"/>
</dbReference>
<organism evidence="1 2">
    <name type="scientific">Daphnia magna</name>
    <dbReference type="NCBI Taxonomy" id="35525"/>
    <lineage>
        <taxon>Eukaryota</taxon>
        <taxon>Metazoa</taxon>
        <taxon>Ecdysozoa</taxon>
        <taxon>Arthropoda</taxon>
        <taxon>Crustacea</taxon>
        <taxon>Branchiopoda</taxon>
        <taxon>Diplostraca</taxon>
        <taxon>Cladocera</taxon>
        <taxon>Anomopoda</taxon>
        <taxon>Daphniidae</taxon>
        <taxon>Daphnia</taxon>
    </lineage>
</organism>